<reference evidence="3 4" key="1">
    <citation type="submission" date="2020-10" db="EMBL/GenBank/DDBJ databases">
        <title>Degradation of 1,4-Dioxane by Xanthobacter sp. YN2, via a Novel Group-2 Soluble Di-Iron Monooxygenase.</title>
        <authorList>
            <person name="Ma F."/>
            <person name="Wang Y."/>
            <person name="Yang J."/>
            <person name="Guo H."/>
            <person name="Su D."/>
            <person name="Yu L."/>
        </authorList>
    </citation>
    <scope>NUCLEOTIDE SEQUENCE [LARGE SCALE GENOMIC DNA]</scope>
    <source>
        <strain evidence="3 4">YN2</strain>
    </source>
</reference>
<evidence type="ECO:0000313" key="4">
    <source>
        <dbReference type="Proteomes" id="UP000596427"/>
    </source>
</evidence>
<name>A0A974SHE5_9HYPH</name>
<organism evidence="3 4">
    <name type="scientific">Xanthobacter dioxanivorans</name>
    <dbReference type="NCBI Taxonomy" id="2528964"/>
    <lineage>
        <taxon>Bacteria</taxon>
        <taxon>Pseudomonadati</taxon>
        <taxon>Pseudomonadota</taxon>
        <taxon>Alphaproteobacteria</taxon>
        <taxon>Hyphomicrobiales</taxon>
        <taxon>Xanthobacteraceae</taxon>
        <taxon>Xanthobacter</taxon>
    </lineage>
</organism>
<feature type="region of interest" description="Disordered" evidence="1">
    <location>
        <begin position="66"/>
        <end position="127"/>
    </location>
</feature>
<keyword evidence="2" id="KW-0812">Transmembrane</keyword>
<proteinExistence type="predicted"/>
<keyword evidence="4" id="KW-1185">Reference proteome</keyword>
<dbReference type="EMBL" id="CP063362">
    <property type="protein sequence ID" value="QRG05019.1"/>
    <property type="molecule type" value="Genomic_DNA"/>
</dbReference>
<evidence type="ECO:0000256" key="2">
    <source>
        <dbReference type="SAM" id="Phobius"/>
    </source>
</evidence>
<feature type="transmembrane region" description="Helical" evidence="2">
    <location>
        <begin position="33"/>
        <end position="58"/>
    </location>
</feature>
<dbReference type="KEGG" id="xdi:EZH22_18015"/>
<dbReference type="AlphaFoldDB" id="A0A974SHE5"/>
<keyword evidence="2" id="KW-0472">Membrane</keyword>
<dbReference type="RefSeq" id="WP_203191885.1">
    <property type="nucleotide sequence ID" value="NZ_CP063362.1"/>
</dbReference>
<evidence type="ECO:0008006" key="5">
    <source>
        <dbReference type="Google" id="ProtNLM"/>
    </source>
</evidence>
<sequence>MNPRADFCPGCGAQVYPEEEHCPFCGRKLHTNFLLPFMIGLGGTTVALAAGGLVWWVMSAAPSPSTAVAPSSEAVASAPTPQAPAAPAAPTTASMPATPQPADVQPAPTQPAPAQPAPAGASVPGDAKEAALPLPTVRTPVGAPPADASARKAFAKLKQDNFVQNGLDLSVTATGEEATVLTIKFTFDAKAATELILAGPLPRQCEQRGFRQLVFADPSGTSWVYDVATRQLTQR</sequence>
<protein>
    <recommendedName>
        <fullName evidence="5">Zinc ribbon domain-containing protein</fullName>
    </recommendedName>
</protein>
<evidence type="ECO:0000256" key="1">
    <source>
        <dbReference type="SAM" id="MobiDB-lite"/>
    </source>
</evidence>
<evidence type="ECO:0000313" key="3">
    <source>
        <dbReference type="EMBL" id="QRG05019.1"/>
    </source>
</evidence>
<dbReference type="Proteomes" id="UP000596427">
    <property type="component" value="Chromosome"/>
</dbReference>
<feature type="compositionally biased region" description="Low complexity" evidence="1">
    <location>
        <begin position="66"/>
        <end position="107"/>
    </location>
</feature>
<accession>A0A974SHE5</accession>
<keyword evidence="2" id="KW-1133">Transmembrane helix</keyword>
<gene>
    <name evidence="3" type="ORF">EZH22_18015</name>
</gene>